<proteinExistence type="predicted"/>
<feature type="transmembrane region" description="Helical" evidence="2">
    <location>
        <begin position="410"/>
        <end position="438"/>
    </location>
</feature>
<feature type="compositionally biased region" description="Basic and acidic residues" evidence="1">
    <location>
        <begin position="109"/>
        <end position="120"/>
    </location>
</feature>
<feature type="compositionally biased region" description="Low complexity" evidence="1">
    <location>
        <begin position="813"/>
        <end position="827"/>
    </location>
</feature>
<dbReference type="PANTHER" id="PTHR13361">
    <property type="entry name" value="WW DOMAIN-BINDING PROTEIN 11"/>
    <property type="match status" value="1"/>
</dbReference>
<evidence type="ECO:0000256" key="1">
    <source>
        <dbReference type="SAM" id="MobiDB-lite"/>
    </source>
</evidence>
<keyword evidence="2" id="KW-0472">Membrane</keyword>
<reference evidence="4" key="1">
    <citation type="journal article" date="2019" name="Int. J. Syst. Evol. Microbiol.">
        <title>The Global Catalogue of Microorganisms (GCM) 10K type strain sequencing project: providing services to taxonomists for standard genome sequencing and annotation.</title>
        <authorList>
            <consortium name="The Broad Institute Genomics Platform"/>
            <consortium name="The Broad Institute Genome Sequencing Center for Infectious Disease"/>
            <person name="Wu L."/>
            <person name="Ma J."/>
        </authorList>
    </citation>
    <scope>NUCLEOTIDE SEQUENCE [LARGE SCALE GENOMIC DNA]</scope>
    <source>
        <strain evidence="4">CGMCC 4.1641</strain>
    </source>
</reference>
<feature type="transmembrane region" description="Helical" evidence="2">
    <location>
        <begin position="243"/>
        <end position="264"/>
    </location>
</feature>
<name>A0ABW0A7K6_9ACTN</name>
<evidence type="ECO:0000313" key="4">
    <source>
        <dbReference type="Proteomes" id="UP001596222"/>
    </source>
</evidence>
<comment type="caution">
    <text evidence="3">The sequence shown here is derived from an EMBL/GenBank/DDBJ whole genome shotgun (WGS) entry which is preliminary data.</text>
</comment>
<feature type="compositionally biased region" description="Pro residues" evidence="1">
    <location>
        <begin position="828"/>
        <end position="844"/>
    </location>
</feature>
<evidence type="ECO:0000313" key="3">
    <source>
        <dbReference type="EMBL" id="MFC5148996.1"/>
    </source>
</evidence>
<feature type="transmembrane region" description="Helical" evidence="2">
    <location>
        <begin position="212"/>
        <end position="231"/>
    </location>
</feature>
<dbReference type="RefSeq" id="WP_382049278.1">
    <property type="nucleotide sequence ID" value="NZ_JBHSKJ010000022.1"/>
</dbReference>
<feature type="transmembrane region" description="Helical" evidence="2">
    <location>
        <begin position="158"/>
        <end position="181"/>
    </location>
</feature>
<feature type="transmembrane region" description="Helical" evidence="2">
    <location>
        <begin position="450"/>
        <end position="470"/>
    </location>
</feature>
<evidence type="ECO:0008006" key="5">
    <source>
        <dbReference type="Google" id="ProtNLM"/>
    </source>
</evidence>
<feature type="compositionally biased region" description="Pro residues" evidence="1">
    <location>
        <begin position="82"/>
        <end position="97"/>
    </location>
</feature>
<gene>
    <name evidence="3" type="ORF">ACFPP6_30460</name>
</gene>
<protein>
    <recommendedName>
        <fullName evidence="5">Integral membrane protein</fullName>
    </recommendedName>
</protein>
<feature type="compositionally biased region" description="Low complexity" evidence="1">
    <location>
        <begin position="51"/>
        <end position="65"/>
    </location>
</feature>
<dbReference type="EMBL" id="JBHSKJ010000022">
    <property type="protein sequence ID" value="MFC5148996.1"/>
    <property type="molecule type" value="Genomic_DNA"/>
</dbReference>
<keyword evidence="4" id="KW-1185">Reference proteome</keyword>
<feature type="region of interest" description="Disordered" evidence="1">
    <location>
        <begin position="754"/>
        <end position="868"/>
    </location>
</feature>
<sequence>MRRHTSSRAGAPRRRRRALWLTLLALPLALLIDFSARVAFADPSPGPGPTPGASASPQPGQSAPATPAPSAPASPGTSAPSAPAPPPATSAPAPQPPSSENGNRSRIPKQSDDEITKPAEEGSGLLSPFDVNDENGVPISSYGVDADTGGWKDIDLKIWNLIAQIFFSIAKWVVGFACWLIDWALNFGLAKILVGPVDDIATTLKTQVIDRLGLPGMFLLFAGLYAGWHILFRQRSRGFAEAGLSLVIAALTTTVLVSPAQVLLGQHDRPTPQGSTMLLSEDGLLGKAKGMSLEVSGIILNKDDDGGTKPENVSKPITNALVDALIVKPNQLMLYGRTFDGACAKAFGKYKLAEYNLSRFGLNYWEATTFDFTVSEEVRARLKSIGENFIKTCNKDGKTKLQSRRASADMAFSALFIAIAALIVCILMVLVTGGFLTAQGWLAFEGVRGHWALCAGILPGGGRATFYRWLAAMAKAVLRVLLSIFFLAFFVLVILALIHADTGDVLAVKFMAIDFAAIAGLAGHKRIAATAQQVAVNLNRRLANARVGGTGRSIFNSPGRYAETAPGLKQLWGEARGEARKAAAPLKTAKDLWTGSPQAASKARSKLRMAARAAAAAGTGGAAAAAQAAARQTLKNRLSAAAKNKMAGTRGGRATMATGKAALATAKFGAKATKFTALATVGAPVGIPRGVAATKRGAQATAQRATAVKDQLVAVKDRKVSEAKAFATEYKTNVATMGRFVGRHATNAQLGLAQPLAPQPPQTTPGPRAAATAPAVPGGTPLPPSPPPATTPAPPVLPTPQLAAAPANPPLSGPAVVPAIPAPSAGSPTPPPAPAPSAAPPATPATPGRGPRGPRRATRPAGPPSARP</sequence>
<feature type="region of interest" description="Disordered" evidence="1">
    <location>
        <begin position="43"/>
        <end position="132"/>
    </location>
</feature>
<dbReference type="Proteomes" id="UP001596222">
    <property type="component" value="Unassembled WGS sequence"/>
</dbReference>
<keyword evidence="2" id="KW-0812">Transmembrane</keyword>
<accession>A0ABW0A7K6</accession>
<dbReference type="PRINTS" id="PR01217">
    <property type="entry name" value="PRICHEXTENSN"/>
</dbReference>
<organism evidence="3 4">
    <name type="scientific">Streptomyces aureoversilis</name>
    <dbReference type="NCBI Taxonomy" id="67277"/>
    <lineage>
        <taxon>Bacteria</taxon>
        <taxon>Bacillati</taxon>
        <taxon>Actinomycetota</taxon>
        <taxon>Actinomycetes</taxon>
        <taxon>Kitasatosporales</taxon>
        <taxon>Streptomycetaceae</taxon>
        <taxon>Streptomyces</taxon>
    </lineage>
</organism>
<dbReference type="PANTHER" id="PTHR13361:SF1">
    <property type="entry name" value="WW DOMAIN-BINDING PROTEIN 11"/>
    <property type="match status" value="1"/>
</dbReference>
<evidence type="ECO:0000256" key="2">
    <source>
        <dbReference type="SAM" id="Phobius"/>
    </source>
</evidence>
<feature type="compositionally biased region" description="Low complexity" evidence="1">
    <location>
        <begin position="765"/>
        <end position="779"/>
    </location>
</feature>
<feature type="compositionally biased region" description="Pro residues" evidence="1">
    <location>
        <begin position="780"/>
        <end position="798"/>
    </location>
</feature>
<keyword evidence="2" id="KW-1133">Transmembrane helix</keyword>
<feature type="transmembrane region" description="Helical" evidence="2">
    <location>
        <begin position="477"/>
        <end position="500"/>
    </location>
</feature>